<dbReference type="Proteomes" id="UP000198282">
    <property type="component" value="Unassembled WGS sequence"/>
</dbReference>
<dbReference type="InterPro" id="IPR025566">
    <property type="entry name" value="DUF4331"/>
</dbReference>
<protein>
    <recommendedName>
        <fullName evidence="3">DUF4331 domain-containing protein</fullName>
    </recommendedName>
</protein>
<dbReference type="RefSeq" id="WP_089210636.1">
    <property type="nucleotide sequence ID" value="NZ_FZOD01000036.1"/>
</dbReference>
<evidence type="ECO:0000313" key="2">
    <source>
        <dbReference type="Proteomes" id="UP000198282"/>
    </source>
</evidence>
<accession>A0A239LYN3</accession>
<dbReference type="OrthoDB" id="9791748at2"/>
<gene>
    <name evidence="1" type="ORF">SAMN05216276_103653</name>
</gene>
<evidence type="ECO:0000313" key="1">
    <source>
        <dbReference type="EMBL" id="SNT35581.1"/>
    </source>
</evidence>
<reference evidence="1 2" key="1">
    <citation type="submission" date="2017-06" db="EMBL/GenBank/DDBJ databases">
        <authorList>
            <person name="Kim H.J."/>
            <person name="Triplett B.A."/>
        </authorList>
    </citation>
    <scope>NUCLEOTIDE SEQUENCE [LARGE SCALE GENOMIC DNA]</scope>
    <source>
        <strain evidence="1 2">CGMCC 4.2132</strain>
    </source>
</reference>
<dbReference type="AlphaFoldDB" id="A0A239LYN3"/>
<keyword evidence="2" id="KW-1185">Reference proteome</keyword>
<dbReference type="Pfam" id="PF14224">
    <property type="entry name" value="DUF4331"/>
    <property type="match status" value="2"/>
</dbReference>
<name>A0A239LYN3_9ACTN</name>
<organism evidence="1 2">
    <name type="scientific">Streptosporangium subroseum</name>
    <dbReference type="NCBI Taxonomy" id="106412"/>
    <lineage>
        <taxon>Bacteria</taxon>
        <taxon>Bacillati</taxon>
        <taxon>Actinomycetota</taxon>
        <taxon>Actinomycetes</taxon>
        <taxon>Streptosporangiales</taxon>
        <taxon>Streptosporangiaceae</taxon>
        <taxon>Streptosporangium</taxon>
    </lineage>
</organism>
<evidence type="ECO:0008006" key="3">
    <source>
        <dbReference type="Google" id="ProtNLM"/>
    </source>
</evidence>
<sequence>MSHHLDCEQARRDCRLDITDNYVFRGETGTVFVMDVNSSLAGPGAQRGFHPEARYEFKIHTDGTAAEDLTYRVTFDPPDGAGEQTFTLHVLTGPDARDDAAIGEHLAEGRTNHLVSGPDGLRMWAGQALDPFYVDLTQVRAINAAVKNGARVELPGWGPNAAKNSFAGSTVHSLVLEVADQDPRLGADRHIGVWVTTKLATDAGGWRQINREGHPMVWPIFRPDDSEYAGGANKVHPADEMNGESEHVARLVAGVVATNGTLDDPAAYGRAVAQHLFPDVLPYRTGTPAGFGFAGHNGRTLADNAPEVMFSLVLNSAISTGLTPEQFADTRSGRFPYVVAKPATAG</sequence>
<dbReference type="EMBL" id="FZOD01000036">
    <property type="protein sequence ID" value="SNT35581.1"/>
    <property type="molecule type" value="Genomic_DNA"/>
</dbReference>
<proteinExistence type="predicted"/>